<feature type="compositionally biased region" description="Polar residues" evidence="1">
    <location>
        <begin position="22"/>
        <end position="31"/>
    </location>
</feature>
<evidence type="ECO:0000256" key="1">
    <source>
        <dbReference type="SAM" id="MobiDB-lite"/>
    </source>
</evidence>
<feature type="region of interest" description="Disordered" evidence="1">
    <location>
        <begin position="1"/>
        <end position="53"/>
    </location>
</feature>
<dbReference type="EMBL" id="JAEUBG010003037">
    <property type="protein sequence ID" value="KAH3683590.1"/>
    <property type="molecule type" value="Genomic_DNA"/>
</dbReference>
<evidence type="ECO:0000313" key="3">
    <source>
        <dbReference type="Proteomes" id="UP000774326"/>
    </source>
</evidence>
<dbReference type="Proteomes" id="UP000774326">
    <property type="component" value="Unassembled WGS sequence"/>
</dbReference>
<keyword evidence="3" id="KW-1185">Reference proteome</keyword>
<dbReference type="AlphaFoldDB" id="A0A9P8Q5Z4"/>
<sequence>MSHQFDNTGVNQDPRRDRIKTTVCNQGTSTVWDERMSHTNTNTNGDRNKNDEQSLKLVTGNSERQTDEHRVEHDTELQDEDRENLVQVGLTLSLSGSGGGPSLRVCVRLVMRVMVSTRLLSRDSWHSSSIAVSSSRTFLQVFVIDRIIIGHSSAGHVDQTACGLGNKVVGDNFREEQNEQADKTDSKSKRIASPNRTQAVVVQGFIGWL</sequence>
<name>A0A9P8Q5Z4_WICPI</name>
<organism evidence="2 3">
    <name type="scientific">Wickerhamomyces pijperi</name>
    <name type="common">Yeast</name>
    <name type="synonym">Pichia pijperi</name>
    <dbReference type="NCBI Taxonomy" id="599730"/>
    <lineage>
        <taxon>Eukaryota</taxon>
        <taxon>Fungi</taxon>
        <taxon>Dikarya</taxon>
        <taxon>Ascomycota</taxon>
        <taxon>Saccharomycotina</taxon>
        <taxon>Saccharomycetes</taxon>
        <taxon>Phaffomycetales</taxon>
        <taxon>Wickerhamomycetaceae</taxon>
        <taxon>Wickerhamomyces</taxon>
    </lineage>
</organism>
<accession>A0A9P8Q5Z4</accession>
<comment type="caution">
    <text evidence="2">The sequence shown here is derived from an EMBL/GenBank/DDBJ whole genome shotgun (WGS) entry which is preliminary data.</text>
</comment>
<gene>
    <name evidence="2" type="ORF">WICPIJ_005437</name>
</gene>
<feature type="compositionally biased region" description="Polar residues" evidence="1">
    <location>
        <begin position="1"/>
        <end position="11"/>
    </location>
</feature>
<evidence type="ECO:0000313" key="2">
    <source>
        <dbReference type="EMBL" id="KAH3683590.1"/>
    </source>
</evidence>
<proteinExistence type="predicted"/>
<reference evidence="2" key="1">
    <citation type="journal article" date="2021" name="Open Biol.">
        <title>Shared evolutionary footprints suggest mitochondrial oxidative damage underlies multiple complex I losses in fungi.</title>
        <authorList>
            <person name="Schikora-Tamarit M.A."/>
            <person name="Marcet-Houben M."/>
            <person name="Nosek J."/>
            <person name="Gabaldon T."/>
        </authorList>
    </citation>
    <scope>NUCLEOTIDE SEQUENCE</scope>
    <source>
        <strain evidence="2">CBS2887</strain>
    </source>
</reference>
<reference evidence="2" key="2">
    <citation type="submission" date="2021-01" db="EMBL/GenBank/DDBJ databases">
        <authorList>
            <person name="Schikora-Tamarit M.A."/>
        </authorList>
    </citation>
    <scope>NUCLEOTIDE SEQUENCE</scope>
    <source>
        <strain evidence="2">CBS2887</strain>
    </source>
</reference>
<protein>
    <submittedName>
        <fullName evidence="2">Uncharacterized protein</fullName>
    </submittedName>
</protein>